<gene>
    <name evidence="2" type="ORF">GIB67_039822</name>
</gene>
<dbReference type="OrthoDB" id="417037at2759"/>
<proteinExistence type="predicted"/>
<keyword evidence="1" id="KW-0472">Membrane</keyword>
<accession>A0A7J7P362</accession>
<evidence type="ECO:0000313" key="2">
    <source>
        <dbReference type="EMBL" id="KAF6173871.1"/>
    </source>
</evidence>
<reference evidence="2 3" key="1">
    <citation type="journal article" date="2020" name="IScience">
        <title>Genome Sequencing of the Endangered Kingdonia uniflora (Circaeasteraceae, Ranunculales) Reveals Potential Mechanisms of Evolutionary Specialization.</title>
        <authorList>
            <person name="Sun Y."/>
            <person name="Deng T."/>
            <person name="Zhang A."/>
            <person name="Moore M.J."/>
            <person name="Landis J.B."/>
            <person name="Lin N."/>
            <person name="Zhang H."/>
            <person name="Zhang X."/>
            <person name="Huang J."/>
            <person name="Zhang X."/>
            <person name="Sun H."/>
            <person name="Wang H."/>
        </authorList>
    </citation>
    <scope>NUCLEOTIDE SEQUENCE [LARGE SCALE GENOMIC DNA]</scope>
    <source>
        <strain evidence="2">TB1705</strain>
        <tissue evidence="2">Leaf</tissue>
    </source>
</reference>
<feature type="transmembrane region" description="Helical" evidence="1">
    <location>
        <begin position="69"/>
        <end position="89"/>
    </location>
</feature>
<dbReference type="EMBL" id="JACGCM010000309">
    <property type="protein sequence ID" value="KAF6173871.1"/>
    <property type="molecule type" value="Genomic_DNA"/>
</dbReference>
<dbReference type="AlphaFoldDB" id="A0A7J7P362"/>
<name>A0A7J7P362_9MAGN</name>
<sequence>MKFPYPGALTTFQYFTSATRVLLCGQFRVLAHDPLDLRIMWQFLPVAIIFYLSLFTNNELFLHANVDTFIVFLSAVPIFVAIGEALYLHQSWPSFREPLIHSLRLLKCANLLLTFCYPQGIWATWVRAHLLRVRKWLLKRSRIVGILGSGLTS</sequence>
<feature type="transmembrane region" description="Helical" evidence="1">
    <location>
        <begin position="39"/>
        <end position="57"/>
    </location>
</feature>
<feature type="transmembrane region" description="Helical" evidence="1">
    <location>
        <begin position="109"/>
        <end position="130"/>
    </location>
</feature>
<keyword evidence="1" id="KW-1133">Transmembrane helix</keyword>
<keyword evidence="1" id="KW-0812">Transmembrane</keyword>
<protein>
    <submittedName>
        <fullName evidence="2">Uncharacterized protein</fullName>
    </submittedName>
</protein>
<dbReference type="Proteomes" id="UP000541444">
    <property type="component" value="Unassembled WGS sequence"/>
</dbReference>
<keyword evidence="3" id="KW-1185">Reference proteome</keyword>
<comment type="caution">
    <text evidence="2">The sequence shown here is derived from an EMBL/GenBank/DDBJ whole genome shotgun (WGS) entry which is preliminary data.</text>
</comment>
<evidence type="ECO:0000256" key="1">
    <source>
        <dbReference type="SAM" id="Phobius"/>
    </source>
</evidence>
<organism evidence="2 3">
    <name type="scientific">Kingdonia uniflora</name>
    <dbReference type="NCBI Taxonomy" id="39325"/>
    <lineage>
        <taxon>Eukaryota</taxon>
        <taxon>Viridiplantae</taxon>
        <taxon>Streptophyta</taxon>
        <taxon>Embryophyta</taxon>
        <taxon>Tracheophyta</taxon>
        <taxon>Spermatophyta</taxon>
        <taxon>Magnoliopsida</taxon>
        <taxon>Ranunculales</taxon>
        <taxon>Circaeasteraceae</taxon>
        <taxon>Kingdonia</taxon>
    </lineage>
</organism>
<evidence type="ECO:0000313" key="3">
    <source>
        <dbReference type="Proteomes" id="UP000541444"/>
    </source>
</evidence>